<gene>
    <name evidence="1" type="ORF">KAK03_02925</name>
</gene>
<evidence type="ECO:0000313" key="2">
    <source>
        <dbReference type="Proteomes" id="UP000676246"/>
    </source>
</evidence>
<keyword evidence="2" id="KW-1185">Reference proteome</keyword>
<accession>A0A940Y843</accession>
<dbReference type="RefSeq" id="WP_210851667.1">
    <property type="nucleotide sequence ID" value="NZ_JAGQDD010000001.1"/>
</dbReference>
<sequence>MAIENAQQLREAAERAGALLQEIQDYLAARDLHHTERPEAKVRFPRGFIRRATEQRARVPFIADRALKDNLAYTLILTDTILWLRLRTDLWGTPKEMLTKLYVFLVGTLVESITKVYLDGICGKNFKKRNEYLVAKGIITEELQADLDWLWDTRNKMHLFQLEEGEYENEYNQECHRHAVRTFRSLLAALSAQGHIGGG</sequence>
<evidence type="ECO:0000313" key="1">
    <source>
        <dbReference type="EMBL" id="MBQ0929423.1"/>
    </source>
</evidence>
<comment type="caution">
    <text evidence="1">The sequence shown here is derived from an EMBL/GenBank/DDBJ whole genome shotgun (WGS) entry which is preliminary data.</text>
</comment>
<reference evidence="1 2" key="1">
    <citation type="submission" date="2021-04" db="EMBL/GenBank/DDBJ databases">
        <title>The genome sequence of Ideonella sp. 3Y2.</title>
        <authorList>
            <person name="Liu Y."/>
        </authorList>
    </citation>
    <scope>NUCLEOTIDE SEQUENCE [LARGE SCALE GENOMIC DNA]</scope>
    <source>
        <strain evidence="1 2">3Y2</strain>
    </source>
</reference>
<proteinExistence type="predicted"/>
<dbReference type="Proteomes" id="UP000676246">
    <property type="component" value="Unassembled WGS sequence"/>
</dbReference>
<name>A0A940Y843_9BURK</name>
<dbReference type="AlphaFoldDB" id="A0A940Y843"/>
<dbReference type="EMBL" id="JAGQDD010000001">
    <property type="protein sequence ID" value="MBQ0929423.1"/>
    <property type="molecule type" value="Genomic_DNA"/>
</dbReference>
<organism evidence="1 2">
    <name type="scientific">Ideonella alba</name>
    <dbReference type="NCBI Taxonomy" id="2824118"/>
    <lineage>
        <taxon>Bacteria</taxon>
        <taxon>Pseudomonadati</taxon>
        <taxon>Pseudomonadota</taxon>
        <taxon>Betaproteobacteria</taxon>
        <taxon>Burkholderiales</taxon>
        <taxon>Sphaerotilaceae</taxon>
        <taxon>Ideonella</taxon>
    </lineage>
</organism>
<evidence type="ECO:0008006" key="3">
    <source>
        <dbReference type="Google" id="ProtNLM"/>
    </source>
</evidence>
<protein>
    <recommendedName>
        <fullName evidence="3">DUF4145 domain-containing protein</fullName>
    </recommendedName>
</protein>